<feature type="transmembrane region" description="Helical" evidence="5">
    <location>
        <begin position="111"/>
        <end position="136"/>
    </location>
</feature>
<dbReference type="PROSITE" id="PS50850">
    <property type="entry name" value="MFS"/>
    <property type="match status" value="1"/>
</dbReference>
<name>A0A126ZYF4_9MICC</name>
<protein>
    <submittedName>
        <fullName evidence="7">MFS transporter</fullName>
    </submittedName>
</protein>
<evidence type="ECO:0000313" key="8">
    <source>
        <dbReference type="Proteomes" id="UP000070134"/>
    </source>
</evidence>
<feature type="transmembrane region" description="Helical" evidence="5">
    <location>
        <begin position="332"/>
        <end position="350"/>
    </location>
</feature>
<reference evidence="7 8" key="1">
    <citation type="submission" date="2016-02" db="EMBL/GenBank/DDBJ databases">
        <title>Complete genome of Sinomonas atrocyanea KCTC 3377.</title>
        <authorList>
            <person name="Kim K.M."/>
        </authorList>
    </citation>
    <scope>NUCLEOTIDE SEQUENCE [LARGE SCALE GENOMIC DNA]</scope>
    <source>
        <strain evidence="7 8">KCTC 3377</strain>
    </source>
</reference>
<sequence>MTKLDGGRTPTTTKPRPRLARGQASLRLVPAGSWVALLVTWLIWIINAFDREVILRLGPIISQNFGLSPEAWGIITAVIFFALAVMAIPGSRMSDRHGTGWKRAWFQVPLVIGYNLLSAISGVRAVAGNLVAFLLLRVGVNLGAGWGEPVGVSNTTEWWPKERRGFALGVHHTGYPVGALLSGLVAAWMLGAFGVENWSYIFFVGLIAAIPVMAFWWWYSRKHRLDRVYTSITERGMTPPISAEESSTHHEDQKGAIRACLTNKIVMLTSGTTLLFQIVYNGVSYILPLYLANIVGLPFADAAAYSVVFTITGILGQIVWPSISDYLGRRKTLIITGVWMGISAGAFYFAHSMGAYIGVQLLLGCVANAPWPIFYAAATDAAPRNIAGTANGFITTSMFLGGGLAPLIIGALIAVGGGWANIFGYNISFIVMMVSAIVGVILQVIVREPRMSFDTLEPSHPTS</sequence>
<evidence type="ECO:0000256" key="2">
    <source>
        <dbReference type="ARBA" id="ARBA00022692"/>
    </source>
</evidence>
<dbReference type="AlphaFoldDB" id="A0A126ZYF4"/>
<accession>A0A126ZYF4</accession>
<dbReference type="EMBL" id="CP014518">
    <property type="protein sequence ID" value="AMM31594.1"/>
    <property type="molecule type" value="Genomic_DNA"/>
</dbReference>
<feature type="transmembrane region" description="Helical" evidence="5">
    <location>
        <begin position="71"/>
        <end position="91"/>
    </location>
</feature>
<dbReference type="GO" id="GO:0046943">
    <property type="term" value="F:carboxylic acid transmembrane transporter activity"/>
    <property type="evidence" value="ECO:0007669"/>
    <property type="project" value="TreeGrafter"/>
</dbReference>
<dbReference type="GO" id="GO:0005886">
    <property type="term" value="C:plasma membrane"/>
    <property type="evidence" value="ECO:0007669"/>
    <property type="project" value="UniProtKB-SubCell"/>
</dbReference>
<dbReference type="PATRIC" id="fig|37927.3.peg.936"/>
<feature type="domain" description="Major facilitator superfamily (MFS) profile" evidence="6">
    <location>
        <begin position="36"/>
        <end position="451"/>
    </location>
</feature>
<feature type="transmembrane region" description="Helical" evidence="5">
    <location>
        <begin position="390"/>
        <end position="416"/>
    </location>
</feature>
<dbReference type="STRING" id="37927.SA2016_0906"/>
<evidence type="ECO:0000259" key="6">
    <source>
        <dbReference type="PROSITE" id="PS50850"/>
    </source>
</evidence>
<dbReference type="InterPro" id="IPR020846">
    <property type="entry name" value="MFS_dom"/>
</dbReference>
<dbReference type="Gene3D" id="1.20.1250.20">
    <property type="entry name" value="MFS general substrate transporter like domains"/>
    <property type="match status" value="2"/>
</dbReference>
<dbReference type="InterPro" id="IPR011701">
    <property type="entry name" value="MFS"/>
</dbReference>
<keyword evidence="4 5" id="KW-0472">Membrane</keyword>
<evidence type="ECO:0000256" key="1">
    <source>
        <dbReference type="ARBA" id="ARBA00004651"/>
    </source>
</evidence>
<keyword evidence="2 5" id="KW-0812">Transmembrane</keyword>
<feature type="transmembrane region" description="Helical" evidence="5">
    <location>
        <begin position="200"/>
        <end position="219"/>
    </location>
</feature>
<dbReference type="SUPFAM" id="SSF103473">
    <property type="entry name" value="MFS general substrate transporter"/>
    <property type="match status" value="1"/>
</dbReference>
<gene>
    <name evidence="7" type="ORF">SA2016_0906</name>
</gene>
<evidence type="ECO:0000313" key="7">
    <source>
        <dbReference type="EMBL" id="AMM31594.1"/>
    </source>
</evidence>
<dbReference type="RefSeq" id="WP_084249311.1">
    <property type="nucleotide sequence ID" value="NZ_BJMO01000018.1"/>
</dbReference>
<feature type="transmembrane region" description="Helical" evidence="5">
    <location>
        <begin position="422"/>
        <end position="446"/>
    </location>
</feature>
<evidence type="ECO:0000256" key="3">
    <source>
        <dbReference type="ARBA" id="ARBA00022989"/>
    </source>
</evidence>
<proteinExistence type="predicted"/>
<feature type="transmembrane region" description="Helical" evidence="5">
    <location>
        <begin position="173"/>
        <end position="194"/>
    </location>
</feature>
<dbReference type="Proteomes" id="UP000070134">
    <property type="component" value="Chromosome"/>
</dbReference>
<dbReference type="OrthoDB" id="9787026at2"/>
<feature type="transmembrane region" description="Helical" evidence="5">
    <location>
        <begin position="274"/>
        <end position="296"/>
    </location>
</feature>
<keyword evidence="3 5" id="KW-1133">Transmembrane helix</keyword>
<organism evidence="7 8">
    <name type="scientific">Sinomonas atrocyanea</name>
    <dbReference type="NCBI Taxonomy" id="37927"/>
    <lineage>
        <taxon>Bacteria</taxon>
        <taxon>Bacillati</taxon>
        <taxon>Actinomycetota</taxon>
        <taxon>Actinomycetes</taxon>
        <taxon>Micrococcales</taxon>
        <taxon>Micrococcaceae</taxon>
        <taxon>Sinomonas</taxon>
    </lineage>
</organism>
<dbReference type="InterPro" id="IPR036259">
    <property type="entry name" value="MFS_trans_sf"/>
</dbReference>
<evidence type="ECO:0000256" key="5">
    <source>
        <dbReference type="SAM" id="Phobius"/>
    </source>
</evidence>
<dbReference type="PANTHER" id="PTHR23508">
    <property type="entry name" value="CARBOXYLIC ACID TRANSPORTER PROTEIN HOMOLOG"/>
    <property type="match status" value="1"/>
</dbReference>
<dbReference type="PANTHER" id="PTHR23508:SF10">
    <property type="entry name" value="CARBOXYLIC ACID TRANSPORTER PROTEIN HOMOLOG"/>
    <property type="match status" value="1"/>
</dbReference>
<dbReference type="KEGG" id="satk:SA2016_0906"/>
<evidence type="ECO:0000256" key="4">
    <source>
        <dbReference type="ARBA" id="ARBA00023136"/>
    </source>
</evidence>
<dbReference type="Pfam" id="PF07690">
    <property type="entry name" value="MFS_1"/>
    <property type="match status" value="1"/>
</dbReference>
<keyword evidence="8" id="KW-1185">Reference proteome</keyword>
<comment type="subcellular location">
    <subcellularLocation>
        <location evidence="1">Cell membrane</location>
        <topology evidence="1">Multi-pass membrane protein</topology>
    </subcellularLocation>
</comment>
<feature type="transmembrane region" description="Helical" evidence="5">
    <location>
        <begin position="31"/>
        <end position="50"/>
    </location>
</feature>
<feature type="transmembrane region" description="Helical" evidence="5">
    <location>
        <begin position="356"/>
        <end position="378"/>
    </location>
</feature>
<feature type="transmembrane region" description="Helical" evidence="5">
    <location>
        <begin position="302"/>
        <end position="320"/>
    </location>
</feature>